<dbReference type="InterPro" id="IPR047650">
    <property type="entry name" value="Transpos_IS110"/>
</dbReference>
<dbReference type="RefSeq" id="WP_066509700.1">
    <property type="nucleotide sequence ID" value="NZ_LNCU01000082.1"/>
</dbReference>
<evidence type="ECO:0000259" key="1">
    <source>
        <dbReference type="Pfam" id="PF01548"/>
    </source>
</evidence>
<evidence type="ECO:0000313" key="6">
    <source>
        <dbReference type="Proteomes" id="UP000057737"/>
    </source>
</evidence>
<dbReference type="Pfam" id="PF01548">
    <property type="entry name" value="DEDD_Tnp_IS110"/>
    <property type="match status" value="1"/>
</dbReference>
<proteinExistence type="predicted"/>
<dbReference type="InterPro" id="IPR002525">
    <property type="entry name" value="Transp_IS110-like_N"/>
</dbReference>
<dbReference type="EMBL" id="LNCU01000087">
    <property type="protein sequence ID" value="KWV51948.1"/>
    <property type="molecule type" value="Genomic_DNA"/>
</dbReference>
<feature type="domain" description="Transposase IS116/IS110/IS902 C-terminal" evidence="2">
    <location>
        <begin position="253"/>
        <end position="330"/>
    </location>
</feature>
<feature type="domain" description="Transposase IS110-like N-terminal" evidence="1">
    <location>
        <begin position="72"/>
        <end position="180"/>
    </location>
</feature>
<dbReference type="GO" id="GO:0006313">
    <property type="term" value="P:DNA transposition"/>
    <property type="evidence" value="ECO:0007669"/>
    <property type="project" value="InterPro"/>
</dbReference>
<protein>
    <submittedName>
        <fullName evidence="4">Uncharacterized protein</fullName>
    </submittedName>
</protein>
<evidence type="ECO:0000313" key="3">
    <source>
        <dbReference type="EMBL" id="KWV51277.1"/>
    </source>
</evidence>
<dbReference type="EMBL" id="LNCU01000082">
    <property type="protein sequence ID" value="KWV52603.1"/>
    <property type="molecule type" value="Genomic_DNA"/>
</dbReference>
<dbReference type="NCBIfam" id="NF033542">
    <property type="entry name" value="transpos_IS110"/>
    <property type="match status" value="1"/>
</dbReference>
<reference evidence="4 6" key="1">
    <citation type="submission" date="2015-11" db="EMBL/GenBank/DDBJ databases">
        <title>Draft Genome Sequence of the Strain BR 10303 (Bradyrhizobium sp.) isolated from nodules of Centrolobium paraense.</title>
        <authorList>
            <person name="Zelli J.E."/>
            <person name="Simoes-Araujo J.L."/>
            <person name="Barauna A.C."/>
            <person name="Silva K."/>
        </authorList>
    </citation>
    <scope>NUCLEOTIDE SEQUENCE [LARGE SCALE GENOMIC DNA]</scope>
    <source>
        <strain evidence="4 6">BR 10303</strain>
    </source>
</reference>
<dbReference type="AlphaFoldDB" id="A0A109JN39"/>
<dbReference type="Proteomes" id="UP000057737">
    <property type="component" value="Unassembled WGS sequence"/>
</dbReference>
<dbReference type="Pfam" id="PF02371">
    <property type="entry name" value="Transposase_20"/>
    <property type="match status" value="1"/>
</dbReference>
<evidence type="ECO:0000313" key="5">
    <source>
        <dbReference type="EMBL" id="KWV52603.1"/>
    </source>
</evidence>
<keyword evidence="6" id="KW-1185">Reference proteome</keyword>
<dbReference type="EMBL" id="LNCU01000090">
    <property type="protein sequence ID" value="KWV51277.1"/>
    <property type="molecule type" value="Genomic_DNA"/>
</dbReference>
<sequence length="382" mass="43117">MQASTAGTPTAGHCGTIFVAIELSQKTWLVTLHSPDRERMSRHKLDGGDHGELLAVIERTRTRVTEKLGSVPCVVSCYEAGYDGFWLHRLLETAGIRNFVFDAASIAVEQRARRAKTDRIDGELLLRTLMAYLRGEPRVVRSVRVPSVEAEDARRASRERDRLVTEQTAHTNRIKGLLRLHGMAVGNPRRRDWLAWLARQRDWQGRPVPPQLLAEVTREHARLTLIRDQLAALEEAQATQAAPAPAPMRERRDLLLRIKALGPAFTGTLVSELFYKDFRNRREVASYCGLAPSPWRSGGMDREQGISKAGNRRARQKAIELAWLWLRHQGDSALSRWFHARTANAGKRAKRIAIVALARKLIVALWRYLTTGLIPEQATMKA</sequence>
<dbReference type="GO" id="GO:0003677">
    <property type="term" value="F:DNA binding"/>
    <property type="evidence" value="ECO:0007669"/>
    <property type="project" value="InterPro"/>
</dbReference>
<dbReference type="GO" id="GO:0004803">
    <property type="term" value="F:transposase activity"/>
    <property type="evidence" value="ECO:0007669"/>
    <property type="project" value="InterPro"/>
</dbReference>
<evidence type="ECO:0000313" key="4">
    <source>
        <dbReference type="EMBL" id="KWV51948.1"/>
    </source>
</evidence>
<dbReference type="PANTHER" id="PTHR33055">
    <property type="entry name" value="TRANSPOSASE FOR INSERTION SEQUENCE ELEMENT IS1111A"/>
    <property type="match status" value="1"/>
</dbReference>
<gene>
    <name evidence="5" type="ORF">AS156_10450</name>
    <name evidence="4" type="ORF">AS156_11205</name>
    <name evidence="3" type="ORF">AS156_13285</name>
</gene>
<evidence type="ECO:0000259" key="2">
    <source>
        <dbReference type="Pfam" id="PF02371"/>
    </source>
</evidence>
<accession>A0A109JN39</accession>
<organism evidence="4 6">
    <name type="scientific">Bradyrhizobium macuxiense</name>
    <dbReference type="NCBI Taxonomy" id="1755647"/>
    <lineage>
        <taxon>Bacteria</taxon>
        <taxon>Pseudomonadati</taxon>
        <taxon>Pseudomonadota</taxon>
        <taxon>Alphaproteobacteria</taxon>
        <taxon>Hyphomicrobiales</taxon>
        <taxon>Nitrobacteraceae</taxon>
        <taxon>Bradyrhizobium</taxon>
    </lineage>
</organism>
<dbReference type="PANTHER" id="PTHR33055:SF3">
    <property type="entry name" value="PUTATIVE TRANSPOSASE FOR IS117-RELATED"/>
    <property type="match status" value="1"/>
</dbReference>
<dbReference type="InterPro" id="IPR003346">
    <property type="entry name" value="Transposase_20"/>
</dbReference>
<name>A0A109JN39_9BRAD</name>
<comment type="caution">
    <text evidence="4">The sequence shown here is derived from an EMBL/GenBank/DDBJ whole genome shotgun (WGS) entry which is preliminary data.</text>
</comment>
<dbReference type="OrthoDB" id="7459855at2"/>